<dbReference type="GO" id="GO:0016247">
    <property type="term" value="F:channel regulator activity"/>
    <property type="evidence" value="ECO:0007669"/>
    <property type="project" value="TreeGrafter"/>
</dbReference>
<dbReference type="PRINTS" id="PR01792">
    <property type="entry name" value="VDCCGAMMA"/>
</dbReference>
<dbReference type="GO" id="GO:0098943">
    <property type="term" value="P:neurotransmitter receptor transport, postsynaptic endosome to lysosome"/>
    <property type="evidence" value="ECO:0007669"/>
    <property type="project" value="TreeGrafter"/>
</dbReference>
<dbReference type="AlphaFoldDB" id="A0A7J7JYT9"/>
<feature type="transmembrane region" description="Helical" evidence="1">
    <location>
        <begin position="63"/>
        <end position="83"/>
    </location>
</feature>
<dbReference type="GO" id="GO:0019226">
    <property type="term" value="P:transmission of nerve impulse"/>
    <property type="evidence" value="ECO:0007669"/>
    <property type="project" value="TreeGrafter"/>
</dbReference>
<keyword evidence="3" id="KW-1185">Reference proteome</keyword>
<proteinExistence type="predicted"/>
<dbReference type="GO" id="GO:0098839">
    <property type="term" value="C:postsynaptic density membrane"/>
    <property type="evidence" value="ECO:0007669"/>
    <property type="project" value="TreeGrafter"/>
</dbReference>
<dbReference type="GO" id="GO:0051968">
    <property type="term" value="P:positive regulation of synaptic transmission, glutamatergic"/>
    <property type="evidence" value="ECO:0007669"/>
    <property type="project" value="TreeGrafter"/>
</dbReference>
<dbReference type="GO" id="GO:0032281">
    <property type="term" value="C:AMPA glutamate receptor complex"/>
    <property type="evidence" value="ECO:0007669"/>
    <property type="project" value="TreeGrafter"/>
</dbReference>
<reference evidence="2" key="1">
    <citation type="submission" date="2020-06" db="EMBL/GenBank/DDBJ databases">
        <title>Draft genome of Bugula neritina, a colonial animal packing powerful symbionts and potential medicines.</title>
        <authorList>
            <person name="Rayko M."/>
        </authorList>
    </citation>
    <scope>NUCLEOTIDE SEQUENCE [LARGE SCALE GENOMIC DNA]</scope>
    <source>
        <strain evidence="2">Kwan_BN1</strain>
    </source>
</reference>
<name>A0A7J7JYT9_BUGNE</name>
<dbReference type="GO" id="GO:0005245">
    <property type="term" value="F:voltage-gated calcium channel activity"/>
    <property type="evidence" value="ECO:0007669"/>
    <property type="project" value="TreeGrafter"/>
</dbReference>
<protein>
    <submittedName>
        <fullName evidence="2">Uncharacterized protein</fullName>
    </submittedName>
</protein>
<dbReference type="InterPro" id="IPR051072">
    <property type="entry name" value="CACNG_subunit"/>
</dbReference>
<evidence type="ECO:0000256" key="1">
    <source>
        <dbReference type="SAM" id="Phobius"/>
    </source>
</evidence>
<dbReference type="GO" id="GO:0099590">
    <property type="term" value="P:neurotransmitter receptor internalization"/>
    <property type="evidence" value="ECO:0007669"/>
    <property type="project" value="TreeGrafter"/>
</dbReference>
<keyword evidence="1" id="KW-0812">Transmembrane</keyword>
<evidence type="ECO:0000313" key="2">
    <source>
        <dbReference type="EMBL" id="KAF6030884.1"/>
    </source>
</evidence>
<keyword evidence="1" id="KW-0472">Membrane</keyword>
<dbReference type="Proteomes" id="UP000593567">
    <property type="component" value="Unassembled WGS sequence"/>
</dbReference>
<dbReference type="EMBL" id="VXIV02001660">
    <property type="protein sequence ID" value="KAF6030884.1"/>
    <property type="molecule type" value="Genomic_DNA"/>
</dbReference>
<dbReference type="Gene3D" id="1.20.140.150">
    <property type="match status" value="2"/>
</dbReference>
<organism evidence="2 3">
    <name type="scientific">Bugula neritina</name>
    <name type="common">Brown bryozoan</name>
    <name type="synonym">Sertularia neritina</name>
    <dbReference type="NCBI Taxonomy" id="10212"/>
    <lineage>
        <taxon>Eukaryota</taxon>
        <taxon>Metazoa</taxon>
        <taxon>Spiralia</taxon>
        <taxon>Lophotrochozoa</taxon>
        <taxon>Bryozoa</taxon>
        <taxon>Gymnolaemata</taxon>
        <taxon>Cheilostomatida</taxon>
        <taxon>Flustrina</taxon>
        <taxon>Buguloidea</taxon>
        <taxon>Bugulidae</taxon>
        <taxon>Bugula</taxon>
    </lineage>
</organism>
<comment type="caution">
    <text evidence="2">The sequence shown here is derived from an EMBL/GenBank/DDBJ whole genome shotgun (WGS) entry which is preliminary data.</text>
</comment>
<dbReference type="PANTHER" id="PTHR12107">
    <property type="entry name" value="VOLTAGE-DEPENDENT CALCIUM CHANNEL GAMMA SUBUNIT"/>
    <property type="match status" value="1"/>
</dbReference>
<dbReference type="InterPro" id="IPR008368">
    <property type="entry name" value="VDCC_gsu"/>
</dbReference>
<evidence type="ECO:0000313" key="3">
    <source>
        <dbReference type="Proteomes" id="UP000593567"/>
    </source>
</evidence>
<keyword evidence="1" id="KW-1133">Transmembrane helix</keyword>
<gene>
    <name evidence="2" type="ORF">EB796_010813</name>
</gene>
<feature type="transmembrane region" description="Helical" evidence="1">
    <location>
        <begin position="196"/>
        <end position="218"/>
    </location>
</feature>
<dbReference type="PANTHER" id="PTHR12107:SF0">
    <property type="entry name" value="STARGAZIN (MAMMALIAN CALCIUM CHANNEL) HOMOLOG"/>
    <property type="match status" value="1"/>
</dbReference>
<sequence length="415" mass="46224">MGSYELVKGVSHIKNYRVASGLYGYLESTGFNKVILYQIRRPFGMVTLLLPEEMDESCQKRKLLMISTILCAGVSTILLTLSISTDHWLQTSERYNGEISDLNIYSLYNQTDVYTLSNLGLWRVCSQFTDVGDKAYTNVECYSNMAASVNEDDGQSLSLLVASVLFIGAVTGEANHVTQSSNLQRPSFTYQYQSSFIMMSIAFCLDEISGVLSVYLFIIRHKESVKRKHARISAHKSRSERIRNFFRRQSRNRSGSSAYGIEELSFPMSPAFPIVRDTTQLTMLCGAESHTNMKGISYKSEKTTLASKETTPTALNESNILEEETTPTALSESNILEGEPTPTILTESNILEGETTPTVLSESNILGETIAPPLQFQTANLNRSSYSKFTEISLPELTSSNLPTRGRSYCKTTTV</sequence>
<accession>A0A7J7JYT9</accession>
<dbReference type="GO" id="GO:0098970">
    <property type="term" value="P:postsynaptic neurotransmitter receptor diffusion trapping"/>
    <property type="evidence" value="ECO:0007669"/>
    <property type="project" value="TreeGrafter"/>
</dbReference>
<dbReference type="OrthoDB" id="9990458at2759"/>